<dbReference type="PRINTS" id="PR00455">
    <property type="entry name" value="HTHTETR"/>
</dbReference>
<proteinExistence type="predicted"/>
<gene>
    <name evidence="4" type="ORF">FYJ65_05805</name>
</gene>
<organism evidence="4 5">
    <name type="scientific">Mogibacterium kristiansenii</name>
    <dbReference type="NCBI Taxonomy" id="2606708"/>
    <lineage>
        <taxon>Bacteria</taxon>
        <taxon>Bacillati</taxon>
        <taxon>Bacillota</taxon>
        <taxon>Clostridia</taxon>
        <taxon>Peptostreptococcales</taxon>
        <taxon>Anaerovoracaceae</taxon>
        <taxon>Mogibacterium</taxon>
    </lineage>
</organism>
<dbReference type="PANTHER" id="PTHR43479">
    <property type="entry name" value="ACREF/ENVCD OPERON REPRESSOR-RELATED"/>
    <property type="match status" value="1"/>
</dbReference>
<name>A0A6N7XMR3_9FIRM</name>
<evidence type="ECO:0000256" key="1">
    <source>
        <dbReference type="ARBA" id="ARBA00023125"/>
    </source>
</evidence>
<evidence type="ECO:0000313" key="5">
    <source>
        <dbReference type="Proteomes" id="UP000469424"/>
    </source>
</evidence>
<protein>
    <submittedName>
        <fullName evidence="4">TetR/AcrR family transcriptional regulator</fullName>
    </submittedName>
</protein>
<dbReference type="InterPro" id="IPR009057">
    <property type="entry name" value="Homeodomain-like_sf"/>
</dbReference>
<keyword evidence="5" id="KW-1185">Reference proteome</keyword>
<comment type="caution">
    <text evidence="4">The sequence shown here is derived from an EMBL/GenBank/DDBJ whole genome shotgun (WGS) entry which is preliminary data.</text>
</comment>
<feature type="DNA-binding region" description="H-T-H motif" evidence="2">
    <location>
        <begin position="54"/>
        <end position="73"/>
    </location>
</feature>
<reference evidence="4 5" key="1">
    <citation type="submission" date="2019-08" db="EMBL/GenBank/DDBJ databases">
        <title>In-depth cultivation of the pig gut microbiome towards novel bacterial diversity and tailored functional studies.</title>
        <authorList>
            <person name="Wylensek D."/>
            <person name="Hitch T.C.A."/>
            <person name="Clavel T."/>
        </authorList>
    </citation>
    <scope>NUCLEOTIDE SEQUENCE [LARGE SCALE GENOMIC DNA]</scope>
    <source>
        <strain evidence="4 5">WCA-MUC-591-APC-4B</strain>
    </source>
</reference>
<dbReference type="InterPro" id="IPR001647">
    <property type="entry name" value="HTH_TetR"/>
</dbReference>
<dbReference type="SUPFAM" id="SSF46689">
    <property type="entry name" value="Homeodomain-like"/>
    <property type="match status" value="1"/>
</dbReference>
<evidence type="ECO:0000313" key="4">
    <source>
        <dbReference type="EMBL" id="MST70851.1"/>
    </source>
</evidence>
<dbReference type="AlphaFoldDB" id="A0A6N7XMR3"/>
<dbReference type="EMBL" id="VUNA01000009">
    <property type="protein sequence ID" value="MST70851.1"/>
    <property type="molecule type" value="Genomic_DNA"/>
</dbReference>
<dbReference type="Pfam" id="PF00440">
    <property type="entry name" value="TetR_N"/>
    <property type="match status" value="1"/>
</dbReference>
<dbReference type="PANTHER" id="PTHR43479:SF11">
    <property type="entry name" value="ACREF_ENVCD OPERON REPRESSOR-RELATED"/>
    <property type="match status" value="1"/>
</dbReference>
<dbReference type="InterPro" id="IPR050624">
    <property type="entry name" value="HTH-type_Tx_Regulator"/>
</dbReference>
<dbReference type="PROSITE" id="PS01081">
    <property type="entry name" value="HTH_TETR_1"/>
    <property type="match status" value="1"/>
</dbReference>
<evidence type="ECO:0000256" key="2">
    <source>
        <dbReference type="PROSITE-ProRule" id="PRU00335"/>
    </source>
</evidence>
<dbReference type="PROSITE" id="PS50977">
    <property type="entry name" value="HTH_TETR_2"/>
    <property type="match status" value="1"/>
</dbReference>
<dbReference type="GO" id="GO:0003677">
    <property type="term" value="F:DNA binding"/>
    <property type="evidence" value="ECO:0007669"/>
    <property type="project" value="UniProtKB-UniRule"/>
</dbReference>
<accession>A0A6N7XMR3</accession>
<dbReference type="Proteomes" id="UP000469424">
    <property type="component" value="Unassembled WGS sequence"/>
</dbReference>
<dbReference type="InterPro" id="IPR023772">
    <property type="entry name" value="DNA-bd_HTH_TetR-type_CS"/>
</dbReference>
<evidence type="ECO:0000259" key="3">
    <source>
        <dbReference type="PROSITE" id="PS50977"/>
    </source>
</evidence>
<dbReference type="Gene3D" id="1.10.357.10">
    <property type="entry name" value="Tetracycline Repressor, domain 2"/>
    <property type="match status" value="1"/>
</dbReference>
<dbReference type="RefSeq" id="WP_154554414.1">
    <property type="nucleotide sequence ID" value="NZ_VUNA01000009.1"/>
</dbReference>
<keyword evidence="1 2" id="KW-0238">DNA-binding</keyword>
<feature type="domain" description="HTH tetR-type" evidence="3">
    <location>
        <begin position="31"/>
        <end position="91"/>
    </location>
</feature>
<sequence>MVYYRKIGNVKPNGSFFTKGVVMTKVDMKKNKKRQDILDAAYELFTTKGFSSTTIMNIALKAGVGKGTFYLYFDSKEAVRDELIVIKASQILTKAVNAMEESLGANRKVGVADRFIFVADFILNYLSKDLTLLRFVSKNLSWGLFLNSRIEEKNSDVINFKDFISLLIERDHVHLKNPDILIYTLIEMVNSTCYSVLISEDPVSFEEYKPYLYHCIRLLIDDAREN</sequence>